<dbReference type="AlphaFoldDB" id="A0A9N7UHU0"/>
<protein>
    <submittedName>
        <fullName evidence="1">Uncharacterized protein</fullName>
    </submittedName>
</protein>
<reference evidence="1" key="1">
    <citation type="submission" date="2020-03" db="EMBL/GenBank/DDBJ databases">
        <authorList>
            <person name="Weist P."/>
        </authorList>
    </citation>
    <scope>NUCLEOTIDE SEQUENCE</scope>
</reference>
<sequence>MEKVVEFEPERTSLLGLAFESHVTWRQGCFSAIVASATLNKLSCSLAESGGGSSRARCSRWCREGDDSRRGALIGRGGERVMGLRIINQQPSMEQEAGVESELFQRRNEERGEKSDAILRSSCFSCPAATPLRSGPETNSVVNLWYTFCMGPDSSLLQA</sequence>
<organism evidence="1 2">
    <name type="scientific">Pleuronectes platessa</name>
    <name type="common">European plaice</name>
    <dbReference type="NCBI Taxonomy" id="8262"/>
    <lineage>
        <taxon>Eukaryota</taxon>
        <taxon>Metazoa</taxon>
        <taxon>Chordata</taxon>
        <taxon>Craniata</taxon>
        <taxon>Vertebrata</taxon>
        <taxon>Euteleostomi</taxon>
        <taxon>Actinopterygii</taxon>
        <taxon>Neopterygii</taxon>
        <taxon>Teleostei</taxon>
        <taxon>Neoteleostei</taxon>
        <taxon>Acanthomorphata</taxon>
        <taxon>Carangaria</taxon>
        <taxon>Pleuronectiformes</taxon>
        <taxon>Pleuronectoidei</taxon>
        <taxon>Pleuronectidae</taxon>
        <taxon>Pleuronectes</taxon>
    </lineage>
</organism>
<proteinExistence type="predicted"/>
<name>A0A9N7UHU0_PLEPL</name>
<gene>
    <name evidence="1" type="ORF">PLEPLA_LOCUS19016</name>
</gene>
<dbReference type="EMBL" id="CADEAL010001298">
    <property type="protein sequence ID" value="CAB1431020.1"/>
    <property type="molecule type" value="Genomic_DNA"/>
</dbReference>
<dbReference type="Proteomes" id="UP001153269">
    <property type="component" value="Unassembled WGS sequence"/>
</dbReference>
<accession>A0A9N7UHU0</accession>
<evidence type="ECO:0000313" key="2">
    <source>
        <dbReference type="Proteomes" id="UP001153269"/>
    </source>
</evidence>
<evidence type="ECO:0000313" key="1">
    <source>
        <dbReference type="EMBL" id="CAB1431020.1"/>
    </source>
</evidence>
<keyword evidence="2" id="KW-1185">Reference proteome</keyword>
<comment type="caution">
    <text evidence="1">The sequence shown here is derived from an EMBL/GenBank/DDBJ whole genome shotgun (WGS) entry which is preliminary data.</text>
</comment>